<proteinExistence type="predicted"/>
<evidence type="ECO:0000259" key="2">
    <source>
        <dbReference type="PROSITE" id="PS51046"/>
    </source>
</evidence>
<organism evidence="3 4">
    <name type="scientific">Caenorhabditis japonica</name>
    <dbReference type="NCBI Taxonomy" id="281687"/>
    <lineage>
        <taxon>Eukaryota</taxon>
        <taxon>Metazoa</taxon>
        <taxon>Ecdysozoa</taxon>
        <taxon>Nematoda</taxon>
        <taxon>Chromadorea</taxon>
        <taxon>Rhabditida</taxon>
        <taxon>Rhabditina</taxon>
        <taxon>Rhabditomorpha</taxon>
        <taxon>Rhabditoidea</taxon>
        <taxon>Rhabditidae</taxon>
        <taxon>Peloderinae</taxon>
        <taxon>Caenorhabditis</taxon>
    </lineage>
</organism>
<dbReference type="GO" id="GO:0008270">
    <property type="term" value="F:zinc ion binding"/>
    <property type="evidence" value="ECO:0007669"/>
    <property type="project" value="InterPro"/>
</dbReference>
<keyword evidence="1" id="KW-0479">Metal-binding</keyword>
<evidence type="ECO:0000256" key="1">
    <source>
        <dbReference type="ARBA" id="ARBA00022723"/>
    </source>
</evidence>
<reference evidence="3" key="2">
    <citation type="submission" date="2022-06" db="UniProtKB">
        <authorList>
            <consortium name="EnsemblMetazoa"/>
        </authorList>
    </citation>
    <scope>IDENTIFICATION</scope>
    <source>
        <strain evidence="3">DF5081</strain>
    </source>
</reference>
<dbReference type="GO" id="GO:0004222">
    <property type="term" value="F:metalloendopeptidase activity"/>
    <property type="evidence" value="ECO:0007669"/>
    <property type="project" value="InterPro"/>
</dbReference>
<accession>A0A8R1IJH4</accession>
<sequence>MASSSNKITHPRMPVDWLKIKNRDVSLVQDAFGTRTYWITSRDCFSSISQPRKIILADCCTRGRHSL</sequence>
<dbReference type="AlphaFoldDB" id="A0A8R1IJH4"/>
<feature type="domain" description="GON" evidence="2">
    <location>
        <begin position="1"/>
        <end position="67"/>
    </location>
</feature>
<keyword evidence="4" id="KW-1185">Reference proteome</keyword>
<dbReference type="Proteomes" id="UP000005237">
    <property type="component" value="Unassembled WGS sequence"/>
</dbReference>
<dbReference type="EnsemblMetazoa" id="CJA33423.1">
    <property type="protein sequence ID" value="CJA33423.1"/>
    <property type="gene ID" value="WBGene00209270"/>
</dbReference>
<evidence type="ECO:0000313" key="3">
    <source>
        <dbReference type="EnsemblMetazoa" id="CJA33423.1"/>
    </source>
</evidence>
<reference evidence="4" key="1">
    <citation type="submission" date="2010-08" db="EMBL/GenBank/DDBJ databases">
        <authorList>
            <consortium name="Caenorhabditis japonica Sequencing Consortium"/>
            <person name="Wilson R.K."/>
        </authorList>
    </citation>
    <scope>NUCLEOTIDE SEQUENCE [LARGE SCALE GENOMIC DNA]</scope>
    <source>
        <strain evidence="4">DF5081</strain>
    </source>
</reference>
<dbReference type="PROSITE" id="PS51046">
    <property type="entry name" value="GON"/>
    <property type="match status" value="1"/>
</dbReference>
<dbReference type="InterPro" id="IPR012314">
    <property type="entry name" value="Pept_M12B_GON-ADAMTSs"/>
</dbReference>
<name>A0A8R1IJH4_CAEJA</name>
<protein>
    <submittedName>
        <fullName evidence="3">GON domain-containing protein</fullName>
    </submittedName>
</protein>
<evidence type="ECO:0000313" key="4">
    <source>
        <dbReference type="Proteomes" id="UP000005237"/>
    </source>
</evidence>